<dbReference type="CDD" id="cd02440">
    <property type="entry name" value="AdoMet_MTases"/>
    <property type="match status" value="1"/>
</dbReference>
<dbReference type="Gene3D" id="3.40.50.150">
    <property type="entry name" value="Vaccinia Virus protein VP39"/>
    <property type="match status" value="1"/>
</dbReference>
<feature type="region of interest" description="Disordered" evidence="1">
    <location>
        <begin position="210"/>
        <end position="245"/>
    </location>
</feature>
<organism evidence="3 4">
    <name type="scientific">Crucibulum laeve</name>
    <dbReference type="NCBI Taxonomy" id="68775"/>
    <lineage>
        <taxon>Eukaryota</taxon>
        <taxon>Fungi</taxon>
        <taxon>Dikarya</taxon>
        <taxon>Basidiomycota</taxon>
        <taxon>Agaricomycotina</taxon>
        <taxon>Agaricomycetes</taxon>
        <taxon>Agaricomycetidae</taxon>
        <taxon>Agaricales</taxon>
        <taxon>Agaricineae</taxon>
        <taxon>Nidulariaceae</taxon>
        <taxon>Crucibulum</taxon>
    </lineage>
</organism>
<dbReference type="Pfam" id="PF13649">
    <property type="entry name" value="Methyltransf_25"/>
    <property type="match status" value="1"/>
</dbReference>
<proteinExistence type="predicted"/>
<feature type="region of interest" description="Disordered" evidence="1">
    <location>
        <begin position="332"/>
        <end position="362"/>
    </location>
</feature>
<dbReference type="Proteomes" id="UP000308652">
    <property type="component" value="Unassembled WGS sequence"/>
</dbReference>
<dbReference type="GO" id="GO:0008168">
    <property type="term" value="F:methyltransferase activity"/>
    <property type="evidence" value="ECO:0007669"/>
    <property type="project" value="TreeGrafter"/>
</dbReference>
<feature type="compositionally biased region" description="Polar residues" evidence="1">
    <location>
        <begin position="214"/>
        <end position="235"/>
    </location>
</feature>
<sequence length="514" mass="57634">MSAAPVVKDVQDQLLTARVRRRNPGELPYPLEYDKSNVNFDIWDHMFLTKCCGSLTMHQFITPPTAVLDLGCGGGYWAIEAARRWPESTIIGFDIADMQPPLVSMENPFKDLARRVRWAHGNLLDGLPFPPCNFDYVRIVGLGLAIPEDEWQYVLEEIARVMKPGAVIEIIEEDPIFPCSTPLRRYQLPPLNIDLPLSASLASSRSTATLCSDPWSQASDEQTYGSPTRSSSMYQPDSPRMPLSPSMSINTFSSAFTSRLSPPRPSTPGPSHPQDHTRLKTAWEAMLSKRFLSDKPTSVLPFYISSSFVDVQTHPPCKIYLPPNSNAMPAVKQPESFNKSSSPGRRGISEYSPFGLRPSPSARSLNSDGFSVRMGSTKCQANTSAWASMHLAKAVSTVASCKEAIWQEYSNLYPDDSAADMYRRPRSEELTPRQTFELDWENWQSDMQDRIGMRNHIFSHLSWEEPAGDNPDWRTWRGRLNSTDSAANDGHPLVMPEPGDLCRSIRAFVGWKPQ</sequence>
<dbReference type="InterPro" id="IPR029063">
    <property type="entry name" value="SAM-dependent_MTases_sf"/>
</dbReference>
<dbReference type="InterPro" id="IPR041698">
    <property type="entry name" value="Methyltransf_25"/>
</dbReference>
<name>A0A5C3LKJ7_9AGAR</name>
<dbReference type="EMBL" id="ML213652">
    <property type="protein sequence ID" value="TFK33245.1"/>
    <property type="molecule type" value="Genomic_DNA"/>
</dbReference>
<dbReference type="PANTHER" id="PTHR43591">
    <property type="entry name" value="METHYLTRANSFERASE"/>
    <property type="match status" value="1"/>
</dbReference>
<protein>
    <recommendedName>
        <fullName evidence="2">Methyltransferase domain-containing protein</fullName>
    </recommendedName>
</protein>
<evidence type="ECO:0000313" key="4">
    <source>
        <dbReference type="Proteomes" id="UP000308652"/>
    </source>
</evidence>
<accession>A0A5C3LKJ7</accession>
<dbReference type="AlphaFoldDB" id="A0A5C3LKJ7"/>
<evidence type="ECO:0000256" key="1">
    <source>
        <dbReference type="SAM" id="MobiDB-lite"/>
    </source>
</evidence>
<dbReference type="OrthoDB" id="2013972at2759"/>
<dbReference type="PANTHER" id="PTHR43591:SF24">
    <property type="entry name" value="2-METHOXY-6-POLYPRENYL-1,4-BENZOQUINOL METHYLASE, MITOCHONDRIAL"/>
    <property type="match status" value="1"/>
</dbReference>
<evidence type="ECO:0000313" key="3">
    <source>
        <dbReference type="EMBL" id="TFK33245.1"/>
    </source>
</evidence>
<dbReference type="SUPFAM" id="SSF53335">
    <property type="entry name" value="S-adenosyl-L-methionine-dependent methyltransferases"/>
    <property type="match status" value="1"/>
</dbReference>
<feature type="compositionally biased region" description="Pro residues" evidence="1">
    <location>
        <begin position="262"/>
        <end position="271"/>
    </location>
</feature>
<feature type="domain" description="Methyltransferase" evidence="2">
    <location>
        <begin position="67"/>
        <end position="165"/>
    </location>
</feature>
<evidence type="ECO:0000259" key="2">
    <source>
        <dbReference type="Pfam" id="PF13649"/>
    </source>
</evidence>
<feature type="region of interest" description="Disordered" evidence="1">
    <location>
        <begin position="256"/>
        <end position="275"/>
    </location>
</feature>
<reference evidence="3 4" key="1">
    <citation type="journal article" date="2019" name="Nat. Ecol. Evol.">
        <title>Megaphylogeny resolves global patterns of mushroom evolution.</title>
        <authorList>
            <person name="Varga T."/>
            <person name="Krizsan K."/>
            <person name="Foldi C."/>
            <person name="Dima B."/>
            <person name="Sanchez-Garcia M."/>
            <person name="Sanchez-Ramirez S."/>
            <person name="Szollosi G.J."/>
            <person name="Szarkandi J.G."/>
            <person name="Papp V."/>
            <person name="Albert L."/>
            <person name="Andreopoulos W."/>
            <person name="Angelini C."/>
            <person name="Antonin V."/>
            <person name="Barry K.W."/>
            <person name="Bougher N.L."/>
            <person name="Buchanan P."/>
            <person name="Buyck B."/>
            <person name="Bense V."/>
            <person name="Catcheside P."/>
            <person name="Chovatia M."/>
            <person name="Cooper J."/>
            <person name="Damon W."/>
            <person name="Desjardin D."/>
            <person name="Finy P."/>
            <person name="Geml J."/>
            <person name="Haridas S."/>
            <person name="Hughes K."/>
            <person name="Justo A."/>
            <person name="Karasinski D."/>
            <person name="Kautmanova I."/>
            <person name="Kiss B."/>
            <person name="Kocsube S."/>
            <person name="Kotiranta H."/>
            <person name="LaButti K.M."/>
            <person name="Lechner B.E."/>
            <person name="Liimatainen K."/>
            <person name="Lipzen A."/>
            <person name="Lukacs Z."/>
            <person name="Mihaltcheva S."/>
            <person name="Morgado L.N."/>
            <person name="Niskanen T."/>
            <person name="Noordeloos M.E."/>
            <person name="Ohm R.A."/>
            <person name="Ortiz-Santana B."/>
            <person name="Ovrebo C."/>
            <person name="Racz N."/>
            <person name="Riley R."/>
            <person name="Savchenko A."/>
            <person name="Shiryaev A."/>
            <person name="Soop K."/>
            <person name="Spirin V."/>
            <person name="Szebenyi C."/>
            <person name="Tomsovsky M."/>
            <person name="Tulloss R.E."/>
            <person name="Uehling J."/>
            <person name="Grigoriev I.V."/>
            <person name="Vagvolgyi C."/>
            <person name="Papp T."/>
            <person name="Martin F.M."/>
            <person name="Miettinen O."/>
            <person name="Hibbett D.S."/>
            <person name="Nagy L.G."/>
        </authorList>
    </citation>
    <scope>NUCLEOTIDE SEQUENCE [LARGE SCALE GENOMIC DNA]</scope>
    <source>
        <strain evidence="3 4">CBS 166.37</strain>
    </source>
</reference>
<dbReference type="STRING" id="68775.A0A5C3LKJ7"/>
<keyword evidence="4" id="KW-1185">Reference proteome</keyword>
<gene>
    <name evidence="3" type="ORF">BDQ12DRAFT_738933</name>
</gene>